<feature type="transmembrane region" description="Helical" evidence="1">
    <location>
        <begin position="6"/>
        <end position="32"/>
    </location>
</feature>
<keyword evidence="1" id="KW-1133">Transmembrane helix</keyword>
<keyword evidence="1" id="KW-0812">Transmembrane</keyword>
<evidence type="ECO:0000256" key="1">
    <source>
        <dbReference type="SAM" id="Phobius"/>
    </source>
</evidence>
<sequence length="328" mass="37036">MRNGGLKLFGFTGFLLLIWGTFAPVGTIVWWLDRGSEKLEKRSRELANRINGEDTNSHVTSNASRCYIVFLPGVGAEKNEVSPREEAFLDRLEQDQPQCLTVRSVFPYSAANENIGGQQVFEFLWKVSENAEGWLKLTERILEVRNVWRMAVSADNRYGPIYNQAIALTIVEQMEKQQPIPTSPEEPIQLILMGTSGGAQVALGAAPYLDKWLPVEISVVSFGGVFDGNEGFDVAKHVYHFRGERDWVENIGGIVFPSRWRWTVGSPYNRARRDDRYAVYSSGPHEHQGEKSYFGREVAKNDGTTYAELMLKQVNQLPIWSSVNTPSK</sequence>
<keyword evidence="1" id="KW-0472">Membrane</keyword>
<evidence type="ECO:0008006" key="4">
    <source>
        <dbReference type="Google" id="ProtNLM"/>
    </source>
</evidence>
<proteinExistence type="predicted"/>
<keyword evidence="3" id="KW-1185">Reference proteome</keyword>
<accession>A0ABM7YUY9</accession>
<protein>
    <recommendedName>
        <fullName evidence="4">Alpha/beta hydrolase</fullName>
    </recommendedName>
</protein>
<name>A0ABM7YUY9_NOSCO</name>
<gene>
    <name evidence="2" type="ORF">ANSO36C_02380</name>
</gene>
<dbReference type="EMBL" id="AP025732">
    <property type="protein sequence ID" value="BDI14436.1"/>
    <property type="molecule type" value="Genomic_DNA"/>
</dbReference>
<reference evidence="2" key="1">
    <citation type="submission" date="2022-04" db="EMBL/GenBank/DDBJ databases">
        <title>Complete genome sequence of a cyanobacterium, Nostoc sp. SO-36, isolated in Antarctica.</title>
        <authorList>
            <person name="Kanesaki Y."/>
            <person name="Effendi D."/>
            <person name="Sakamoto T."/>
            <person name="Ohtani S."/>
            <person name="Awai K."/>
        </authorList>
    </citation>
    <scope>NUCLEOTIDE SEQUENCE</scope>
    <source>
        <strain evidence="2">SO-36</strain>
    </source>
</reference>
<dbReference type="Proteomes" id="UP001055453">
    <property type="component" value="Chromosome"/>
</dbReference>
<evidence type="ECO:0000313" key="3">
    <source>
        <dbReference type="Proteomes" id="UP001055453"/>
    </source>
</evidence>
<evidence type="ECO:0000313" key="2">
    <source>
        <dbReference type="EMBL" id="BDI14436.1"/>
    </source>
</evidence>
<organism evidence="2 3">
    <name type="scientific">Nostoc cf. commune SO-36</name>
    <dbReference type="NCBI Taxonomy" id="449208"/>
    <lineage>
        <taxon>Bacteria</taxon>
        <taxon>Bacillati</taxon>
        <taxon>Cyanobacteriota</taxon>
        <taxon>Cyanophyceae</taxon>
        <taxon>Nostocales</taxon>
        <taxon>Nostocaceae</taxon>
        <taxon>Nostoc</taxon>
    </lineage>
</organism>